<dbReference type="InterPro" id="IPR025380">
    <property type="entry name" value="DUF4369"/>
</dbReference>
<sequence>MKKSLFLFLSLLPLLAAAQKTYTISGKLPAVKGEAKAYLVLFKEGAWKEVDSAEIKGGKFQFTGSVDEPQGALLTVRQKGGTGAAAKRDSKDFFIENSKIVFNGTDAISTAKIDGSLADKENAEREALMKPVTAKIMKLQDEYGAKTADGAYVKPLEERKVAADSIQMLVKLNKEINQKFAETHLNSFSGLYTFNMYVLDSKFDPAIAEPLFHRFSAALKSSPIGLRTAEKIEIGKRRQTGSKATDFTQNDLNDKPFTLSSLRGKYVLVDFWASWCVPCRAENPNVVKAYNELKGKSFEIVGVSLDYPGSKAVWADAVKKDGLPWIQVSDLKGWKNEVALMYGINSVPQNLLIDPNGMIIAKNLRGEALTEKLKELIK</sequence>
<evidence type="ECO:0000313" key="7">
    <source>
        <dbReference type="EMBL" id="TCD01664.1"/>
    </source>
</evidence>
<name>A0A4R0NRF4_9SPHI</name>
<comment type="caution">
    <text evidence="7">The sequence shown here is derived from an EMBL/GenBank/DDBJ whole genome shotgun (WGS) entry which is preliminary data.</text>
</comment>
<dbReference type="GO" id="GO:0016491">
    <property type="term" value="F:oxidoreductase activity"/>
    <property type="evidence" value="ECO:0007669"/>
    <property type="project" value="InterPro"/>
</dbReference>
<evidence type="ECO:0000259" key="6">
    <source>
        <dbReference type="PROSITE" id="PS51352"/>
    </source>
</evidence>
<dbReference type="InterPro" id="IPR036249">
    <property type="entry name" value="Thioredoxin-like_sf"/>
</dbReference>
<keyword evidence="8" id="KW-1185">Reference proteome</keyword>
<keyword evidence="5" id="KW-0732">Signal</keyword>
<evidence type="ECO:0000256" key="4">
    <source>
        <dbReference type="ARBA" id="ARBA00023284"/>
    </source>
</evidence>
<organism evidence="7 8">
    <name type="scientific">Pedobacter psychroterrae</name>
    <dbReference type="NCBI Taxonomy" id="2530453"/>
    <lineage>
        <taxon>Bacteria</taxon>
        <taxon>Pseudomonadati</taxon>
        <taxon>Bacteroidota</taxon>
        <taxon>Sphingobacteriia</taxon>
        <taxon>Sphingobacteriales</taxon>
        <taxon>Sphingobacteriaceae</taxon>
        <taxon>Pedobacter</taxon>
    </lineage>
</organism>
<reference evidence="7 8" key="1">
    <citation type="submission" date="2019-02" db="EMBL/GenBank/DDBJ databases">
        <title>Pedobacter sp. RP-1-14 sp. nov., isolated from Arctic soil.</title>
        <authorList>
            <person name="Dahal R.H."/>
        </authorList>
    </citation>
    <scope>NUCLEOTIDE SEQUENCE [LARGE SCALE GENOMIC DNA]</scope>
    <source>
        <strain evidence="7 8">RP-1-14</strain>
    </source>
</reference>
<dbReference type="RefSeq" id="WP_131596464.1">
    <property type="nucleotide sequence ID" value="NZ_SJSL01000002.1"/>
</dbReference>
<protein>
    <submittedName>
        <fullName evidence="7">AhpC/TSA family protein</fullName>
    </submittedName>
</protein>
<dbReference type="GO" id="GO:0030313">
    <property type="term" value="C:cell envelope"/>
    <property type="evidence" value="ECO:0007669"/>
    <property type="project" value="UniProtKB-SubCell"/>
</dbReference>
<dbReference type="GO" id="GO:0016209">
    <property type="term" value="F:antioxidant activity"/>
    <property type="evidence" value="ECO:0007669"/>
    <property type="project" value="InterPro"/>
</dbReference>
<comment type="subcellular location">
    <subcellularLocation>
        <location evidence="1">Cell envelope</location>
    </subcellularLocation>
</comment>
<dbReference type="Pfam" id="PF14289">
    <property type="entry name" value="DUF4369"/>
    <property type="match status" value="1"/>
</dbReference>
<evidence type="ECO:0000313" key="8">
    <source>
        <dbReference type="Proteomes" id="UP000293347"/>
    </source>
</evidence>
<dbReference type="InterPro" id="IPR017937">
    <property type="entry name" value="Thioredoxin_CS"/>
</dbReference>
<feature type="chain" id="PRO_5020717310" evidence="5">
    <location>
        <begin position="19"/>
        <end position="378"/>
    </location>
</feature>
<feature type="signal peptide" evidence="5">
    <location>
        <begin position="1"/>
        <end position="18"/>
    </location>
</feature>
<evidence type="ECO:0000256" key="2">
    <source>
        <dbReference type="ARBA" id="ARBA00022748"/>
    </source>
</evidence>
<dbReference type="CDD" id="cd02966">
    <property type="entry name" value="TlpA_like_family"/>
    <property type="match status" value="1"/>
</dbReference>
<dbReference type="InterPro" id="IPR050553">
    <property type="entry name" value="Thioredoxin_ResA/DsbE_sf"/>
</dbReference>
<dbReference type="InterPro" id="IPR000866">
    <property type="entry name" value="AhpC/TSA"/>
</dbReference>
<dbReference type="Gene3D" id="3.40.30.10">
    <property type="entry name" value="Glutaredoxin"/>
    <property type="match status" value="1"/>
</dbReference>
<dbReference type="SUPFAM" id="SSF52833">
    <property type="entry name" value="Thioredoxin-like"/>
    <property type="match status" value="1"/>
</dbReference>
<accession>A0A4R0NRF4</accession>
<keyword evidence="2" id="KW-0201">Cytochrome c-type biogenesis</keyword>
<dbReference type="GO" id="GO:0017004">
    <property type="term" value="P:cytochrome complex assembly"/>
    <property type="evidence" value="ECO:0007669"/>
    <property type="project" value="UniProtKB-KW"/>
</dbReference>
<dbReference type="InterPro" id="IPR013766">
    <property type="entry name" value="Thioredoxin_domain"/>
</dbReference>
<dbReference type="AlphaFoldDB" id="A0A4R0NRF4"/>
<evidence type="ECO:0000256" key="3">
    <source>
        <dbReference type="ARBA" id="ARBA00023157"/>
    </source>
</evidence>
<gene>
    <name evidence="7" type="ORF">EZ437_13170</name>
</gene>
<evidence type="ECO:0000256" key="1">
    <source>
        <dbReference type="ARBA" id="ARBA00004196"/>
    </source>
</evidence>
<dbReference type="PROSITE" id="PS51352">
    <property type="entry name" value="THIOREDOXIN_2"/>
    <property type="match status" value="1"/>
</dbReference>
<dbReference type="Proteomes" id="UP000293347">
    <property type="component" value="Unassembled WGS sequence"/>
</dbReference>
<proteinExistence type="predicted"/>
<keyword evidence="3" id="KW-1015">Disulfide bond</keyword>
<dbReference type="PANTHER" id="PTHR42852">
    <property type="entry name" value="THIOL:DISULFIDE INTERCHANGE PROTEIN DSBE"/>
    <property type="match status" value="1"/>
</dbReference>
<feature type="domain" description="Thioredoxin" evidence="6">
    <location>
        <begin position="238"/>
        <end position="378"/>
    </location>
</feature>
<keyword evidence="4" id="KW-0676">Redox-active center</keyword>
<dbReference type="OrthoDB" id="750178at2"/>
<evidence type="ECO:0000256" key="5">
    <source>
        <dbReference type="SAM" id="SignalP"/>
    </source>
</evidence>
<dbReference type="Pfam" id="PF00578">
    <property type="entry name" value="AhpC-TSA"/>
    <property type="match status" value="1"/>
</dbReference>
<dbReference type="EMBL" id="SJSL01000002">
    <property type="protein sequence ID" value="TCD01664.1"/>
    <property type="molecule type" value="Genomic_DNA"/>
</dbReference>
<dbReference type="PROSITE" id="PS00194">
    <property type="entry name" value="THIOREDOXIN_1"/>
    <property type="match status" value="1"/>
</dbReference>
<dbReference type="PANTHER" id="PTHR42852:SF6">
    <property type="entry name" value="THIOL:DISULFIDE INTERCHANGE PROTEIN DSBE"/>
    <property type="match status" value="1"/>
</dbReference>